<protein>
    <submittedName>
        <fullName evidence="2">Uncharacterized protein</fullName>
    </submittedName>
</protein>
<evidence type="ECO:0000313" key="3">
    <source>
        <dbReference type="Proteomes" id="UP001202328"/>
    </source>
</evidence>
<dbReference type="PANTHER" id="PTHR12785:SF6">
    <property type="entry name" value="SPLICING FACTOR 3B SUBUNIT 2"/>
    <property type="match status" value="1"/>
</dbReference>
<dbReference type="AlphaFoldDB" id="A0AAD4SQ91"/>
<evidence type="ECO:0000313" key="2">
    <source>
        <dbReference type="EMBL" id="KAI3916100.1"/>
    </source>
</evidence>
<reference evidence="2" key="1">
    <citation type="submission" date="2022-04" db="EMBL/GenBank/DDBJ databases">
        <title>A functionally conserved STORR gene fusion in Papaver species that diverged 16.8 million years ago.</title>
        <authorList>
            <person name="Catania T."/>
        </authorList>
    </citation>
    <scope>NUCLEOTIDE SEQUENCE</scope>
    <source>
        <strain evidence="2">S-188037</strain>
    </source>
</reference>
<accession>A0AAD4SQ91</accession>
<keyword evidence="3" id="KW-1185">Reference proteome</keyword>
<evidence type="ECO:0000256" key="1">
    <source>
        <dbReference type="SAM" id="MobiDB-lite"/>
    </source>
</evidence>
<feature type="compositionally biased region" description="Acidic residues" evidence="1">
    <location>
        <begin position="52"/>
        <end position="81"/>
    </location>
</feature>
<proteinExistence type="predicted"/>
<organism evidence="2 3">
    <name type="scientific">Papaver atlanticum</name>
    <dbReference type="NCBI Taxonomy" id="357466"/>
    <lineage>
        <taxon>Eukaryota</taxon>
        <taxon>Viridiplantae</taxon>
        <taxon>Streptophyta</taxon>
        <taxon>Embryophyta</taxon>
        <taxon>Tracheophyta</taxon>
        <taxon>Spermatophyta</taxon>
        <taxon>Magnoliopsida</taxon>
        <taxon>Ranunculales</taxon>
        <taxon>Papaveraceae</taxon>
        <taxon>Papaveroideae</taxon>
        <taxon>Papaver</taxon>
    </lineage>
</organism>
<sequence>MPEGLNAPILLVLGYHPGGWGKPPVDEFHLFSFEQLNYEEEPVVRSKHLGDLEDEVESEEEVDEVESEEEDEDIPEEELEDGNQSTGGDSVSSTLTGVETPDVIELRKQQRKEPDRQLYQVLEEKEEKIAPGTLLGQPHVCGWPGAQEKAAAAKRVDLLRGQKADKVDVSFKPDELEGTRKQGKKRDNVASVQRYGCGGTSDVSAVCHFHGVPYVHVFHS</sequence>
<dbReference type="InterPro" id="IPR052584">
    <property type="entry name" value="U2_snRNP_Complex_Component"/>
</dbReference>
<dbReference type="EMBL" id="JAJJMB010009125">
    <property type="protein sequence ID" value="KAI3916100.1"/>
    <property type="molecule type" value="Genomic_DNA"/>
</dbReference>
<dbReference type="Proteomes" id="UP001202328">
    <property type="component" value="Unassembled WGS sequence"/>
</dbReference>
<feature type="compositionally biased region" description="Polar residues" evidence="1">
    <location>
        <begin position="82"/>
        <end position="97"/>
    </location>
</feature>
<comment type="caution">
    <text evidence="2">The sequence shown here is derived from an EMBL/GenBank/DDBJ whole genome shotgun (WGS) entry which is preliminary data.</text>
</comment>
<name>A0AAD4SQ91_9MAGN</name>
<feature type="region of interest" description="Disordered" evidence="1">
    <location>
        <begin position="45"/>
        <end position="100"/>
    </location>
</feature>
<dbReference type="PANTHER" id="PTHR12785">
    <property type="entry name" value="SPLICING FACTOR 3B"/>
    <property type="match status" value="1"/>
</dbReference>
<gene>
    <name evidence="2" type="ORF">MKW98_004541</name>
</gene>